<dbReference type="Gene3D" id="2.40.50.90">
    <property type="match status" value="1"/>
</dbReference>
<dbReference type="GO" id="GO:0004519">
    <property type="term" value="F:endonuclease activity"/>
    <property type="evidence" value="ECO:0007669"/>
    <property type="project" value="UniProtKB-KW"/>
</dbReference>
<dbReference type="Pfam" id="PF00565">
    <property type="entry name" value="SNase"/>
    <property type="match status" value="1"/>
</dbReference>
<feature type="domain" description="TNase-like" evidence="5">
    <location>
        <begin position="22"/>
        <end position="154"/>
    </location>
</feature>
<evidence type="ECO:0000256" key="1">
    <source>
        <dbReference type="ARBA" id="ARBA00022722"/>
    </source>
</evidence>
<evidence type="ECO:0000259" key="5">
    <source>
        <dbReference type="PROSITE" id="PS50830"/>
    </source>
</evidence>
<dbReference type="PROSITE" id="PS50830">
    <property type="entry name" value="TNASE_3"/>
    <property type="match status" value="1"/>
</dbReference>
<feature type="signal peptide" evidence="4">
    <location>
        <begin position="1"/>
        <end position="21"/>
    </location>
</feature>
<dbReference type="PANTHER" id="PTHR12302:SF3">
    <property type="entry name" value="SERINE_THREONINE-PROTEIN KINASE 31"/>
    <property type="match status" value="1"/>
</dbReference>
<keyword evidence="2" id="KW-0255">Endonuclease</keyword>
<dbReference type="Proteomes" id="UP000291236">
    <property type="component" value="Chromosome"/>
</dbReference>
<proteinExistence type="predicted"/>
<organism evidence="6 7">
    <name type="scientific">Fluviispira sanaruensis</name>
    <dbReference type="NCBI Taxonomy" id="2493639"/>
    <lineage>
        <taxon>Bacteria</taxon>
        <taxon>Pseudomonadati</taxon>
        <taxon>Bdellovibrionota</taxon>
        <taxon>Oligoflexia</taxon>
        <taxon>Silvanigrellales</taxon>
        <taxon>Silvanigrellaceae</taxon>
        <taxon>Fluviispira</taxon>
    </lineage>
</organism>
<dbReference type="OrthoDB" id="9805504at2"/>
<dbReference type="EMBL" id="AP019368">
    <property type="protein sequence ID" value="BBH53921.1"/>
    <property type="molecule type" value="Genomic_DNA"/>
</dbReference>
<evidence type="ECO:0000313" key="7">
    <source>
        <dbReference type="Proteomes" id="UP000291236"/>
    </source>
</evidence>
<dbReference type="KEGG" id="sbf:JCM31447_23740"/>
<keyword evidence="4" id="KW-0732">Signal</keyword>
<keyword evidence="7" id="KW-1185">Reference proteome</keyword>
<name>A0A4P2VLY5_FLUSA</name>
<feature type="chain" id="PRO_5020353637" evidence="4">
    <location>
        <begin position="22"/>
        <end position="169"/>
    </location>
</feature>
<dbReference type="SUPFAM" id="SSF50199">
    <property type="entry name" value="Staphylococcal nuclease"/>
    <property type="match status" value="1"/>
</dbReference>
<gene>
    <name evidence="6" type="ORF">JCM31447_23740</name>
</gene>
<sequence length="169" mass="19486">MTNFKKLLIFYFLFFCLNVFAKDFTYFVVNCHDGDTCRVRSSDNINIKIRLIAIDAPEVAHGQGKKGQAFGTESKNYLNSLIKGKKVELKNYSEDHFGRNLSEIFIDNINVNIKMIENGLAEVYRGKLNASLNLEEYFSAEKKAKKLKIGIWSLVNYESPSLWRKNKNL</sequence>
<reference evidence="6 7" key="1">
    <citation type="submission" date="2018-12" db="EMBL/GenBank/DDBJ databases">
        <title>Rubrispira sanarue gen. nov., sp., nov., a member of the order Silvanigrellales, isolated from a brackish lake in Hamamatsu Japan.</title>
        <authorList>
            <person name="Maejima Y."/>
            <person name="Iino T."/>
            <person name="Muraguchi Y."/>
            <person name="Fukuda K."/>
            <person name="Nojiri H."/>
            <person name="Ohkuma M."/>
            <person name="Moriuchi R."/>
            <person name="Dohra H."/>
            <person name="Kimbara K."/>
            <person name="Shintani M."/>
        </authorList>
    </citation>
    <scope>NUCLEOTIDE SEQUENCE [LARGE SCALE GENOMIC DNA]</scope>
    <source>
        <strain evidence="6 7">RF1110005</strain>
    </source>
</reference>
<protein>
    <submittedName>
        <fullName evidence="6">Thermonuclease</fullName>
    </submittedName>
</protein>
<evidence type="ECO:0000256" key="2">
    <source>
        <dbReference type="ARBA" id="ARBA00022759"/>
    </source>
</evidence>
<dbReference type="InterPro" id="IPR035437">
    <property type="entry name" value="SNase_OB-fold_sf"/>
</dbReference>
<dbReference type="SMART" id="SM00318">
    <property type="entry name" value="SNc"/>
    <property type="match status" value="1"/>
</dbReference>
<dbReference type="GO" id="GO:0016787">
    <property type="term" value="F:hydrolase activity"/>
    <property type="evidence" value="ECO:0007669"/>
    <property type="project" value="UniProtKB-KW"/>
</dbReference>
<dbReference type="InterPro" id="IPR016071">
    <property type="entry name" value="Staphylococal_nuclease_OB-fold"/>
</dbReference>
<accession>A0A4P2VLY5</accession>
<dbReference type="RefSeq" id="WP_130610732.1">
    <property type="nucleotide sequence ID" value="NZ_AP019368.1"/>
</dbReference>
<evidence type="ECO:0000256" key="3">
    <source>
        <dbReference type="ARBA" id="ARBA00022801"/>
    </source>
</evidence>
<keyword evidence="1" id="KW-0540">Nuclease</keyword>
<dbReference type="PANTHER" id="PTHR12302">
    <property type="entry name" value="EBNA2 BINDING PROTEIN P100"/>
    <property type="match status" value="1"/>
</dbReference>
<evidence type="ECO:0000256" key="4">
    <source>
        <dbReference type="SAM" id="SignalP"/>
    </source>
</evidence>
<keyword evidence="3" id="KW-0378">Hydrolase</keyword>
<evidence type="ECO:0000313" key="6">
    <source>
        <dbReference type="EMBL" id="BBH53921.1"/>
    </source>
</evidence>
<dbReference type="AlphaFoldDB" id="A0A4P2VLY5"/>